<dbReference type="AlphaFoldDB" id="A0A1G7IEC9"/>
<reference evidence="4" key="1">
    <citation type="submission" date="2016-10" db="EMBL/GenBank/DDBJ databases">
        <authorList>
            <person name="Varghese N."/>
            <person name="Submissions S."/>
        </authorList>
    </citation>
    <scope>NUCLEOTIDE SEQUENCE [LARGE SCALE GENOMIC DNA]</scope>
    <source>
        <strain evidence="4">DSM 16477</strain>
    </source>
</reference>
<protein>
    <submittedName>
        <fullName evidence="3">Hpt domain-containing protein</fullName>
    </submittedName>
</protein>
<dbReference type="EMBL" id="FNBP01000001">
    <property type="protein sequence ID" value="SDF10938.1"/>
    <property type="molecule type" value="Genomic_DNA"/>
</dbReference>
<dbReference type="STRING" id="218672.SAMN04489759_101369"/>
<organism evidence="3 4">
    <name type="scientific">Sulfitobacter delicatus</name>
    <dbReference type="NCBI Taxonomy" id="218672"/>
    <lineage>
        <taxon>Bacteria</taxon>
        <taxon>Pseudomonadati</taxon>
        <taxon>Pseudomonadota</taxon>
        <taxon>Alphaproteobacteria</taxon>
        <taxon>Rhodobacterales</taxon>
        <taxon>Roseobacteraceae</taxon>
        <taxon>Sulfitobacter</taxon>
    </lineage>
</organism>
<accession>A0A1G7IEC9</accession>
<gene>
    <name evidence="3" type="ORF">SAMN04489759_101369</name>
</gene>
<name>A0A1G7IEC9_9RHOB</name>
<dbReference type="OrthoDB" id="7889027at2"/>
<dbReference type="GO" id="GO:0004672">
    <property type="term" value="F:protein kinase activity"/>
    <property type="evidence" value="ECO:0007669"/>
    <property type="project" value="UniProtKB-ARBA"/>
</dbReference>
<dbReference type="Gene3D" id="1.20.120.160">
    <property type="entry name" value="HPT domain"/>
    <property type="match status" value="1"/>
</dbReference>
<dbReference type="SUPFAM" id="SSF47226">
    <property type="entry name" value="Histidine-containing phosphotransfer domain, HPT domain"/>
    <property type="match status" value="1"/>
</dbReference>
<dbReference type="Pfam" id="PF01627">
    <property type="entry name" value="Hpt"/>
    <property type="match status" value="1"/>
</dbReference>
<feature type="domain" description="HPt" evidence="2">
    <location>
        <begin position="14"/>
        <end position="82"/>
    </location>
</feature>
<sequence length="119" mass="12704">MTKVMTELPGIDRIRKRFLEMLSERQTQIASHGLAAWDGKTVEEINSNLAGAQAILHQIAGSAGSLGFEELGQAARGCEMRIVDHLAGPDADLAICPVELISSLDSFVAACRKQIEAAA</sequence>
<evidence type="ECO:0000256" key="1">
    <source>
        <dbReference type="ARBA" id="ARBA00023012"/>
    </source>
</evidence>
<evidence type="ECO:0000313" key="3">
    <source>
        <dbReference type="EMBL" id="SDF10938.1"/>
    </source>
</evidence>
<dbReference type="InterPro" id="IPR036641">
    <property type="entry name" value="HPT_dom_sf"/>
</dbReference>
<dbReference type="InterPro" id="IPR008207">
    <property type="entry name" value="Sig_transdc_His_kin_Hpt_dom"/>
</dbReference>
<evidence type="ECO:0000313" key="4">
    <source>
        <dbReference type="Proteomes" id="UP000199399"/>
    </source>
</evidence>
<keyword evidence="4" id="KW-1185">Reference proteome</keyword>
<evidence type="ECO:0000259" key="2">
    <source>
        <dbReference type="Pfam" id="PF01627"/>
    </source>
</evidence>
<proteinExistence type="predicted"/>
<keyword evidence="1" id="KW-0902">Two-component regulatory system</keyword>
<dbReference type="GO" id="GO:0000160">
    <property type="term" value="P:phosphorelay signal transduction system"/>
    <property type="evidence" value="ECO:0007669"/>
    <property type="project" value="UniProtKB-KW"/>
</dbReference>
<dbReference type="Proteomes" id="UP000199399">
    <property type="component" value="Unassembled WGS sequence"/>
</dbReference>